<reference evidence="2" key="1">
    <citation type="submission" date="2015-09" db="EMBL/GenBank/DDBJ databases">
        <title>De novo assembly of Pectinophora gossypiella (Pink Bollworm) gut transcriptome.</title>
        <authorList>
            <person name="Tassone E.E."/>
        </authorList>
    </citation>
    <scope>NUCLEOTIDE SEQUENCE</scope>
</reference>
<dbReference type="AlphaFoldDB" id="A0A1E1W1E6"/>
<feature type="signal peptide" evidence="1">
    <location>
        <begin position="1"/>
        <end position="20"/>
    </location>
</feature>
<name>A0A1E1W1E6_PECGO</name>
<sequence>MLRNTKLWIIIFVVLKTCFAAKPPPTVSIATWPSLITSRPKCPSVPTWEDLKPAIQDLASRPRTIPYSQLLEIVKNENKTGCEDNVVELQAIELENNGTNEDWNGITEDVDRSGKIDTAEGDNTSPYPKSASIDTLPNYIPIFKPKIKYAAKPKEVLIENNAITNLNKIPENLNFVAGNLNSDDRKRNKNVVVHFITSGNPVKAGNAKENCNQVFGNLNTIVDRNESKDLIVQFINNGNTKPALKVDRICCNKYPVNVASTSINSLREPANMKTMKAPSNSVTINTISHVPSNNVNLLPKPNIKSVEPAKCSEATKDANLVFFKPETIDVMNVDGDLLKKVTMTVLVPMYSSKLNV</sequence>
<keyword evidence="1" id="KW-0732">Signal</keyword>
<dbReference type="EMBL" id="GDQN01010237">
    <property type="protein sequence ID" value="JAT80817.1"/>
    <property type="molecule type" value="Transcribed_RNA"/>
</dbReference>
<protein>
    <submittedName>
        <fullName evidence="2">Uncharacterized protein</fullName>
    </submittedName>
</protein>
<evidence type="ECO:0000256" key="1">
    <source>
        <dbReference type="SAM" id="SignalP"/>
    </source>
</evidence>
<feature type="chain" id="PRO_5009115201" evidence="1">
    <location>
        <begin position="21"/>
        <end position="356"/>
    </location>
</feature>
<gene>
    <name evidence="2" type="ORF">g.19565</name>
</gene>
<proteinExistence type="predicted"/>
<accession>A0A1E1W1E6</accession>
<organism evidence="2">
    <name type="scientific">Pectinophora gossypiella</name>
    <name type="common">Cotton pink bollworm</name>
    <name type="synonym">Depressaria gossypiella</name>
    <dbReference type="NCBI Taxonomy" id="13191"/>
    <lineage>
        <taxon>Eukaryota</taxon>
        <taxon>Metazoa</taxon>
        <taxon>Ecdysozoa</taxon>
        <taxon>Arthropoda</taxon>
        <taxon>Hexapoda</taxon>
        <taxon>Insecta</taxon>
        <taxon>Pterygota</taxon>
        <taxon>Neoptera</taxon>
        <taxon>Endopterygota</taxon>
        <taxon>Lepidoptera</taxon>
        <taxon>Glossata</taxon>
        <taxon>Ditrysia</taxon>
        <taxon>Gelechioidea</taxon>
        <taxon>Gelechiidae</taxon>
        <taxon>Apatetrinae</taxon>
        <taxon>Pectinophora</taxon>
    </lineage>
</organism>
<evidence type="ECO:0000313" key="2">
    <source>
        <dbReference type="EMBL" id="JAT80817.1"/>
    </source>
</evidence>